<comment type="caution">
    <text evidence="4">The sequence shown here is derived from an EMBL/GenBank/DDBJ whole genome shotgun (WGS) entry which is preliminary data.</text>
</comment>
<organism evidence="4">
    <name type="scientific">Desulfobacca acetoxidans</name>
    <dbReference type="NCBI Taxonomy" id="60893"/>
    <lineage>
        <taxon>Bacteria</taxon>
        <taxon>Pseudomonadati</taxon>
        <taxon>Thermodesulfobacteriota</taxon>
        <taxon>Desulfobaccia</taxon>
        <taxon>Desulfobaccales</taxon>
        <taxon>Desulfobaccaceae</taxon>
        <taxon>Desulfobacca</taxon>
    </lineage>
</organism>
<comment type="similarity">
    <text evidence="1">Belongs to the NAD(P)-dependent epimerase/dehydratase family. SDR39U1 subfamily.</text>
</comment>
<reference evidence="4" key="1">
    <citation type="journal article" date="2020" name="mSystems">
        <title>Genome- and Community-Level Interaction Insights into Carbon Utilization and Element Cycling Functions of Hydrothermarchaeota in Hydrothermal Sediment.</title>
        <authorList>
            <person name="Zhou Z."/>
            <person name="Liu Y."/>
            <person name="Xu W."/>
            <person name="Pan J."/>
            <person name="Luo Z.H."/>
            <person name="Li M."/>
        </authorList>
    </citation>
    <scope>NUCLEOTIDE SEQUENCE [LARGE SCALE GENOMIC DNA]</scope>
    <source>
        <strain evidence="4">SpSt-767</strain>
    </source>
</reference>
<evidence type="ECO:0000313" key="4">
    <source>
        <dbReference type="EMBL" id="HHS28694.1"/>
    </source>
</evidence>
<dbReference type="NCBIfam" id="TIGR01777">
    <property type="entry name" value="yfcH"/>
    <property type="match status" value="1"/>
</dbReference>
<dbReference type="Pfam" id="PF08338">
    <property type="entry name" value="DUF1731"/>
    <property type="match status" value="1"/>
</dbReference>
<evidence type="ECO:0000259" key="3">
    <source>
        <dbReference type="Pfam" id="PF08338"/>
    </source>
</evidence>
<name>A0A7V6DP08_9BACT</name>
<dbReference type="EMBL" id="DTGR01000049">
    <property type="protein sequence ID" value="HHS28694.1"/>
    <property type="molecule type" value="Genomic_DNA"/>
</dbReference>
<dbReference type="InterPro" id="IPR010099">
    <property type="entry name" value="SDR39U1"/>
</dbReference>
<dbReference type="Gene3D" id="3.40.50.720">
    <property type="entry name" value="NAD(P)-binding Rossmann-like Domain"/>
    <property type="match status" value="1"/>
</dbReference>
<dbReference type="AlphaFoldDB" id="A0A7V6DP08"/>
<dbReference type="InterPro" id="IPR036291">
    <property type="entry name" value="NAD(P)-bd_dom_sf"/>
</dbReference>
<dbReference type="Pfam" id="PF01370">
    <property type="entry name" value="Epimerase"/>
    <property type="match status" value="1"/>
</dbReference>
<feature type="domain" description="DUF1731" evidence="3">
    <location>
        <begin position="252"/>
        <end position="298"/>
    </location>
</feature>
<dbReference type="PANTHER" id="PTHR11092">
    <property type="entry name" value="SUGAR NUCLEOTIDE EPIMERASE RELATED"/>
    <property type="match status" value="1"/>
</dbReference>
<evidence type="ECO:0000259" key="2">
    <source>
        <dbReference type="Pfam" id="PF01370"/>
    </source>
</evidence>
<dbReference type="CDD" id="cd05242">
    <property type="entry name" value="SDR_a8"/>
    <property type="match status" value="1"/>
</dbReference>
<accession>A0A7V6DP08</accession>
<protein>
    <submittedName>
        <fullName evidence="4">TIGR01777 family protein</fullName>
    </submittedName>
</protein>
<dbReference type="SUPFAM" id="SSF51735">
    <property type="entry name" value="NAD(P)-binding Rossmann-fold domains"/>
    <property type="match status" value="1"/>
</dbReference>
<dbReference type="PANTHER" id="PTHR11092:SF0">
    <property type="entry name" value="EPIMERASE FAMILY PROTEIN SDR39U1"/>
    <property type="match status" value="1"/>
</dbReference>
<proteinExistence type="inferred from homology"/>
<feature type="domain" description="NAD-dependent epimerase/dehydratase" evidence="2">
    <location>
        <begin position="3"/>
        <end position="219"/>
    </location>
</feature>
<sequence>MRVFLTGGTGFVGAFLSQELILKGHDLTILTRREQPPASLQNGARFVTGDPKQEGPWMAEVPQHDWIINLAGASIFTKWTNEAKKMLHDSRILTTRNLVTALAAGDRRQLFCSTSAPGYYGPRGEEELTEASAPGQDFLARLAQEWEAEAMKAQGLGIRTVITRFGIVLGRGGGMLEQLTPLFKRFVGGPVGSGEQWLSWIHQMDLARAFLFLPEHPDLTGPVNFTSPNPVRNKDFAKALGRALARPAFLPAPAFVVRLILGELADAVLSGQKVLPQKLTTAGFEFLYPTIDQALQNLVGEN</sequence>
<dbReference type="InterPro" id="IPR013549">
    <property type="entry name" value="DUF1731"/>
</dbReference>
<evidence type="ECO:0000256" key="1">
    <source>
        <dbReference type="ARBA" id="ARBA00009353"/>
    </source>
</evidence>
<gene>
    <name evidence="4" type="ORF">ENV52_03210</name>
</gene>
<dbReference type="InterPro" id="IPR001509">
    <property type="entry name" value="Epimerase_deHydtase"/>
</dbReference>